<keyword evidence="2" id="KW-1015">Disulfide bond</keyword>
<evidence type="ECO:0000256" key="1">
    <source>
        <dbReference type="ARBA" id="ARBA00022801"/>
    </source>
</evidence>
<dbReference type="EMBL" id="JAGMUV010000003">
    <property type="protein sequence ID" value="KAH7165250.1"/>
    <property type="molecule type" value="Genomic_DNA"/>
</dbReference>
<feature type="signal peptide" evidence="3">
    <location>
        <begin position="1"/>
        <end position="21"/>
    </location>
</feature>
<evidence type="ECO:0000256" key="2">
    <source>
        <dbReference type="ARBA" id="ARBA00023157"/>
    </source>
</evidence>
<evidence type="ECO:0000313" key="4">
    <source>
        <dbReference type="EMBL" id="KAH7165250.1"/>
    </source>
</evidence>
<feature type="chain" id="PRO_5040472275" evidence="3">
    <location>
        <begin position="22"/>
        <end position="209"/>
    </location>
</feature>
<dbReference type="Gene3D" id="3.40.50.1820">
    <property type="entry name" value="alpha/beta hydrolase"/>
    <property type="match status" value="1"/>
</dbReference>
<protein>
    <submittedName>
        <fullName evidence="4">Cutinase-domain-containing protein</fullName>
    </submittedName>
</protein>
<reference evidence="4" key="1">
    <citation type="journal article" date="2021" name="Nat. Commun.">
        <title>Genetic determinants of endophytism in the Arabidopsis root mycobiome.</title>
        <authorList>
            <person name="Mesny F."/>
            <person name="Miyauchi S."/>
            <person name="Thiergart T."/>
            <person name="Pickel B."/>
            <person name="Atanasova L."/>
            <person name="Karlsson M."/>
            <person name="Huettel B."/>
            <person name="Barry K.W."/>
            <person name="Haridas S."/>
            <person name="Chen C."/>
            <person name="Bauer D."/>
            <person name="Andreopoulos W."/>
            <person name="Pangilinan J."/>
            <person name="LaButti K."/>
            <person name="Riley R."/>
            <person name="Lipzen A."/>
            <person name="Clum A."/>
            <person name="Drula E."/>
            <person name="Henrissat B."/>
            <person name="Kohler A."/>
            <person name="Grigoriev I.V."/>
            <person name="Martin F.M."/>
            <person name="Hacquard S."/>
        </authorList>
    </citation>
    <scope>NUCLEOTIDE SEQUENCE</scope>
    <source>
        <strain evidence="4">MPI-CAGE-AT-0147</strain>
    </source>
</reference>
<dbReference type="Proteomes" id="UP000738349">
    <property type="component" value="Unassembled WGS sequence"/>
</dbReference>
<dbReference type="SUPFAM" id="SSF53474">
    <property type="entry name" value="alpha/beta-Hydrolases"/>
    <property type="match status" value="1"/>
</dbReference>
<keyword evidence="3" id="KW-0732">Signal</keyword>
<dbReference type="InterPro" id="IPR029058">
    <property type="entry name" value="AB_hydrolase_fold"/>
</dbReference>
<keyword evidence="5" id="KW-1185">Reference proteome</keyword>
<dbReference type="GO" id="GO:0052689">
    <property type="term" value="F:carboxylic ester hydrolase activity"/>
    <property type="evidence" value="ECO:0007669"/>
    <property type="project" value="UniProtKB-ARBA"/>
</dbReference>
<organism evidence="4 5">
    <name type="scientific">Dactylonectria macrodidyma</name>
    <dbReference type="NCBI Taxonomy" id="307937"/>
    <lineage>
        <taxon>Eukaryota</taxon>
        <taxon>Fungi</taxon>
        <taxon>Dikarya</taxon>
        <taxon>Ascomycota</taxon>
        <taxon>Pezizomycotina</taxon>
        <taxon>Sordariomycetes</taxon>
        <taxon>Hypocreomycetidae</taxon>
        <taxon>Hypocreales</taxon>
        <taxon>Nectriaceae</taxon>
        <taxon>Dactylonectria</taxon>
    </lineage>
</organism>
<proteinExistence type="predicted"/>
<dbReference type="SMART" id="SM01110">
    <property type="entry name" value="Cutinase"/>
    <property type="match status" value="1"/>
</dbReference>
<comment type="caution">
    <text evidence="4">The sequence shown here is derived from an EMBL/GenBank/DDBJ whole genome shotgun (WGS) entry which is preliminary data.</text>
</comment>
<dbReference type="InterPro" id="IPR000675">
    <property type="entry name" value="Cutinase/axe"/>
</dbReference>
<dbReference type="Pfam" id="PF01083">
    <property type="entry name" value="Cutinase"/>
    <property type="match status" value="1"/>
</dbReference>
<accession>A0A9P9FKV0</accession>
<evidence type="ECO:0000313" key="5">
    <source>
        <dbReference type="Proteomes" id="UP000738349"/>
    </source>
</evidence>
<dbReference type="PANTHER" id="PTHR33630">
    <property type="entry name" value="CUTINASE RV1984C-RELATED-RELATED"/>
    <property type="match status" value="1"/>
</dbReference>
<evidence type="ECO:0000256" key="3">
    <source>
        <dbReference type="SAM" id="SignalP"/>
    </source>
</evidence>
<gene>
    <name evidence="4" type="ORF">EDB81DRAFT_754027</name>
</gene>
<name>A0A9P9FKV0_9HYPO</name>
<dbReference type="OrthoDB" id="3225429at2759"/>
<dbReference type="PANTHER" id="PTHR33630:SF9">
    <property type="entry name" value="CUTINASE 4"/>
    <property type="match status" value="1"/>
</dbReference>
<dbReference type="AlphaFoldDB" id="A0A9P9FKV0"/>
<sequence>MVSLNVLLLSTLSVLAMSVSAESGCRCGDAAYLTIPRVNLSINWSTREVPENRGRFPDVPDCSERVLANYTDAISQSVIYPASFDQNITSGVQNTVDIIKYGLQDCPDQKYFLFGYSQGATVVQKALNELGDESAAAVSSVIMVGNPYRIPGRLSNVDSNGRSDNRTIYGLFATHSLQSNDSIITYNENFDRSGKVSDICLENFVRYTF</sequence>
<keyword evidence="1" id="KW-0378">Hydrolase</keyword>